<feature type="domain" description="Methyltransferase small" evidence="5">
    <location>
        <begin position="150"/>
        <end position="272"/>
    </location>
</feature>
<dbReference type="GO" id="GO:0008757">
    <property type="term" value="F:S-adenosylmethionine-dependent methyltransferase activity"/>
    <property type="evidence" value="ECO:0007669"/>
    <property type="project" value="TreeGrafter"/>
</dbReference>
<dbReference type="EMBL" id="NMVQ01000005">
    <property type="protein sequence ID" value="OYO24133.1"/>
    <property type="molecule type" value="Genomic_DNA"/>
</dbReference>
<evidence type="ECO:0000259" key="5">
    <source>
        <dbReference type="Pfam" id="PF05175"/>
    </source>
</evidence>
<dbReference type="PANTHER" id="PTHR45875:SF1">
    <property type="entry name" value="METHYLTRANSFERASE N6AMT1"/>
    <property type="match status" value="1"/>
</dbReference>
<keyword evidence="4" id="KW-0949">S-adenosyl-L-methionine</keyword>
<dbReference type="PANTHER" id="PTHR45875">
    <property type="entry name" value="METHYLTRANSFERASE N6AMT1"/>
    <property type="match status" value="1"/>
</dbReference>
<dbReference type="Pfam" id="PF05175">
    <property type="entry name" value="MTS"/>
    <property type="match status" value="1"/>
</dbReference>
<keyword evidence="3 7" id="KW-0808">Transferase</keyword>
<dbReference type="InterPro" id="IPR052190">
    <property type="entry name" value="Euk-Arch_PrmC-MTase"/>
</dbReference>
<protein>
    <submittedName>
        <fullName evidence="7">Transferase</fullName>
    </submittedName>
</protein>
<dbReference type="Proteomes" id="UP000216311">
    <property type="component" value="Unassembled WGS sequence"/>
</dbReference>
<comment type="caution">
    <text evidence="7">The sequence shown here is derived from an EMBL/GenBank/DDBJ whole genome shotgun (WGS) entry which is preliminary data.</text>
</comment>
<dbReference type="InterPro" id="IPR029063">
    <property type="entry name" value="SAM-dependent_MTases_sf"/>
</dbReference>
<keyword evidence="8" id="KW-1185">Reference proteome</keyword>
<evidence type="ECO:0000313" key="8">
    <source>
        <dbReference type="Proteomes" id="UP000216311"/>
    </source>
</evidence>
<dbReference type="PROSITE" id="PS00092">
    <property type="entry name" value="N6_MTASE"/>
    <property type="match status" value="1"/>
</dbReference>
<dbReference type="RefSeq" id="WP_094363013.1">
    <property type="nucleotide sequence ID" value="NZ_NMVQ01000005.1"/>
</dbReference>
<dbReference type="SUPFAM" id="SSF53335">
    <property type="entry name" value="S-adenosyl-L-methionine-dependent methyltransferases"/>
    <property type="match status" value="1"/>
</dbReference>
<dbReference type="Pfam" id="PF23186">
    <property type="entry name" value="DUF7059"/>
    <property type="match status" value="1"/>
</dbReference>
<dbReference type="GO" id="GO:0008170">
    <property type="term" value="F:N-methyltransferase activity"/>
    <property type="evidence" value="ECO:0007669"/>
    <property type="project" value="UniProtKB-ARBA"/>
</dbReference>
<sequence length="489" mass="52638">MRETAARLADRFRELDYTVDPVLSRIGAAGQAGLGRNSTVAADRALAGADDGLAALVRLFLLQQEIPVRAARQVFGGVLENLYEQDFLASIGDSCRARVDIRPYASEDDGASGWVVSDLANGLDSIAGPQHGAYVLGVSPASTSLAQLAIREPVRSALDLGAGCGVQSLHLARHSERVVATDLNPRANRLAEWTFALSGVAVEQRLGSLWEPVVGERFDLIVTNPPYVMSPPSGERLVYREGSMPGDGLVETIVRGAVDHLTPGGSLQVLGNWAILDPDHWADRLQGWIPTGCDALVIERERLDPFEYAEIWLADAGLLGRADYLPRYREWLDYFDRLGITGVGMGWLQVTNSGSADPQVRIESWPHAVQQPVGPALGQFREAAAYARLGDDEVLATNWRLAEGIDQETIGVPGAPDPRHVVLRSTRGLRRAVEVDTALGGVLGACDGDLSLGTIIDAVAGLLEADATSLRREVLARVRELLITGMLVR</sequence>
<dbReference type="GO" id="GO:0032259">
    <property type="term" value="P:methylation"/>
    <property type="evidence" value="ECO:0007669"/>
    <property type="project" value="UniProtKB-KW"/>
</dbReference>
<evidence type="ECO:0000256" key="4">
    <source>
        <dbReference type="ARBA" id="ARBA00022691"/>
    </source>
</evidence>
<gene>
    <name evidence="7" type="ORF">CGZ93_04765</name>
</gene>
<dbReference type="GO" id="GO:0035657">
    <property type="term" value="C:eRF1 methyltransferase complex"/>
    <property type="evidence" value="ECO:0007669"/>
    <property type="project" value="TreeGrafter"/>
</dbReference>
<keyword evidence="2" id="KW-0489">Methyltransferase</keyword>
<dbReference type="InterPro" id="IPR055487">
    <property type="entry name" value="DUF7059"/>
</dbReference>
<feature type="domain" description="DUF7059" evidence="6">
    <location>
        <begin position="15"/>
        <end position="97"/>
    </location>
</feature>
<organism evidence="7 8">
    <name type="scientific">Enemella dayhoffiae</name>
    <dbReference type="NCBI Taxonomy" id="2016507"/>
    <lineage>
        <taxon>Bacteria</taxon>
        <taxon>Bacillati</taxon>
        <taxon>Actinomycetota</taxon>
        <taxon>Actinomycetes</taxon>
        <taxon>Propionibacteriales</taxon>
        <taxon>Propionibacteriaceae</taxon>
        <taxon>Enemella</taxon>
    </lineage>
</organism>
<dbReference type="AlphaFoldDB" id="A0A255HAT4"/>
<name>A0A255HAT4_9ACTN</name>
<evidence type="ECO:0000259" key="6">
    <source>
        <dbReference type="Pfam" id="PF23186"/>
    </source>
</evidence>
<dbReference type="CDD" id="cd02440">
    <property type="entry name" value="AdoMet_MTases"/>
    <property type="match status" value="1"/>
</dbReference>
<evidence type="ECO:0000256" key="3">
    <source>
        <dbReference type="ARBA" id="ARBA00022679"/>
    </source>
</evidence>
<evidence type="ECO:0000313" key="7">
    <source>
        <dbReference type="EMBL" id="OYO24133.1"/>
    </source>
</evidence>
<dbReference type="GO" id="GO:0003676">
    <property type="term" value="F:nucleic acid binding"/>
    <property type="evidence" value="ECO:0007669"/>
    <property type="project" value="InterPro"/>
</dbReference>
<evidence type="ECO:0000256" key="2">
    <source>
        <dbReference type="ARBA" id="ARBA00022603"/>
    </source>
</evidence>
<dbReference type="Gene3D" id="3.40.50.150">
    <property type="entry name" value="Vaccinia Virus protein VP39"/>
    <property type="match status" value="1"/>
</dbReference>
<dbReference type="InterPro" id="IPR007848">
    <property type="entry name" value="Small_mtfrase_dom"/>
</dbReference>
<evidence type="ECO:0000256" key="1">
    <source>
        <dbReference type="ARBA" id="ARBA00006149"/>
    </source>
</evidence>
<accession>A0A255HAT4</accession>
<dbReference type="GO" id="GO:0008276">
    <property type="term" value="F:protein methyltransferase activity"/>
    <property type="evidence" value="ECO:0007669"/>
    <property type="project" value="TreeGrafter"/>
</dbReference>
<comment type="similarity">
    <text evidence="1">Belongs to the eukaryotic/archaeal PrmC-related family.</text>
</comment>
<reference evidence="7 8" key="1">
    <citation type="submission" date="2017-07" db="EMBL/GenBank/DDBJ databases">
        <title>Draft whole genome sequences of clinical Proprionibacteriaceae strains.</title>
        <authorList>
            <person name="Bernier A.-M."/>
            <person name="Bernard K."/>
            <person name="Domingo M.-C."/>
        </authorList>
    </citation>
    <scope>NUCLEOTIDE SEQUENCE [LARGE SCALE GENOMIC DNA]</scope>
    <source>
        <strain evidence="7 8">NML 130396</strain>
    </source>
</reference>
<dbReference type="InterPro" id="IPR002052">
    <property type="entry name" value="DNA_methylase_N6_adenine_CS"/>
</dbReference>
<proteinExistence type="inferred from homology"/>
<dbReference type="OrthoDB" id="129465at2"/>